<dbReference type="GO" id="GO:0016757">
    <property type="term" value="F:glycosyltransferase activity"/>
    <property type="evidence" value="ECO:0007669"/>
    <property type="project" value="UniProtKB-KW"/>
</dbReference>
<accession>A0A1D1YLA7</accession>
<dbReference type="EMBL" id="GDJX01012516">
    <property type="protein sequence ID" value="JAT55420.1"/>
    <property type="molecule type" value="Transcribed_RNA"/>
</dbReference>
<dbReference type="AlphaFoldDB" id="A0A1D1YLA7"/>
<organism evidence="2">
    <name type="scientific">Anthurium amnicola</name>
    <dbReference type="NCBI Taxonomy" id="1678845"/>
    <lineage>
        <taxon>Eukaryota</taxon>
        <taxon>Viridiplantae</taxon>
        <taxon>Streptophyta</taxon>
        <taxon>Embryophyta</taxon>
        <taxon>Tracheophyta</taxon>
        <taxon>Spermatophyta</taxon>
        <taxon>Magnoliopsida</taxon>
        <taxon>Liliopsida</taxon>
        <taxon>Araceae</taxon>
        <taxon>Pothoideae</taxon>
        <taxon>Potheae</taxon>
        <taxon>Anthurium</taxon>
    </lineage>
</organism>
<gene>
    <name evidence="2" type="primary">FUT6_1</name>
    <name evidence="2" type="ORF">g.113056</name>
</gene>
<keyword evidence="2" id="KW-0808">Transferase</keyword>
<feature type="non-terminal residue" evidence="2">
    <location>
        <position position="139"/>
    </location>
</feature>
<protein>
    <submittedName>
        <fullName evidence="2">Fucosyltransferase 6</fullName>
    </submittedName>
</protein>
<keyword evidence="2" id="KW-0328">Glycosyltransferase</keyword>
<feature type="region of interest" description="Disordered" evidence="1">
    <location>
        <begin position="37"/>
        <end position="58"/>
    </location>
</feature>
<sequence length="139" mass="15145">MLPLVLPFFSSSSSPGPSRFCRWRRCAGIMIAMEVEGARQRGGRRERKASSPEPAGPGETRVFRRGWLVVACVALPTLAFVSRAYWPYLASPAVDEFSSVATNDGGTIYGPSPTPRDKHLSGLLATSFDESSCLSRYQS</sequence>
<evidence type="ECO:0000256" key="1">
    <source>
        <dbReference type="SAM" id="MobiDB-lite"/>
    </source>
</evidence>
<evidence type="ECO:0000313" key="2">
    <source>
        <dbReference type="EMBL" id="JAT55420.1"/>
    </source>
</evidence>
<proteinExistence type="predicted"/>
<reference evidence="2" key="1">
    <citation type="submission" date="2015-07" db="EMBL/GenBank/DDBJ databases">
        <title>Transcriptome Assembly of Anthurium amnicola.</title>
        <authorList>
            <person name="Suzuki J."/>
        </authorList>
    </citation>
    <scope>NUCLEOTIDE SEQUENCE</scope>
</reference>
<name>A0A1D1YLA7_9ARAE</name>